<keyword evidence="2" id="KW-1185">Reference proteome</keyword>
<dbReference type="KEGG" id="csy:CENSYa_1713"/>
<dbReference type="EnsemblBacteria" id="ABK78326">
    <property type="protein sequence ID" value="ABK78326"/>
    <property type="gene ID" value="CENSYa_1713"/>
</dbReference>
<name>A0RYA9_CENSY</name>
<dbReference type="HOGENOM" id="CLU_3002977_0_0_2"/>
<proteinExistence type="predicted"/>
<evidence type="ECO:0000313" key="1">
    <source>
        <dbReference type="EMBL" id="ABK78326.1"/>
    </source>
</evidence>
<organism evidence="1 2">
    <name type="scientific">Cenarchaeum symbiosum (strain A)</name>
    <dbReference type="NCBI Taxonomy" id="414004"/>
    <lineage>
        <taxon>Archaea</taxon>
        <taxon>Nitrososphaerota</taxon>
        <taxon>Candidatus Cenarchaeales</taxon>
        <taxon>Candidatus Cenarchaeaceae</taxon>
        <taxon>Candidatus Cenarchaeum</taxon>
    </lineage>
</organism>
<accession>A0RYA9</accession>
<protein>
    <submittedName>
        <fullName evidence="1">Uncharacterized protein</fullName>
    </submittedName>
</protein>
<dbReference type="AlphaFoldDB" id="A0RYA9"/>
<sequence length="56" mass="6326">MPAPEGRRKIPGHYTGRRLFPVSGMRAGGLSPAELRKLGLIRAKTQQKTFKHRNQE</sequence>
<dbReference type="Proteomes" id="UP000000758">
    <property type="component" value="Chromosome"/>
</dbReference>
<gene>
    <name evidence="1" type="ordered locus">CENSYa_1713</name>
</gene>
<dbReference type="EMBL" id="DP000238">
    <property type="protein sequence ID" value="ABK78326.1"/>
    <property type="molecule type" value="Genomic_DNA"/>
</dbReference>
<evidence type="ECO:0000313" key="2">
    <source>
        <dbReference type="Proteomes" id="UP000000758"/>
    </source>
</evidence>
<reference evidence="1 2" key="1">
    <citation type="journal article" date="2006" name="Proc. Natl. Acad. Sci. U.S.A.">
        <title>Genomic analysis of the uncultivated marine crenarchaeote Cenarchaeum symbiosum.</title>
        <authorList>
            <person name="Hallam S.J."/>
            <person name="Konstantinidis K.T."/>
            <person name="Putnam N."/>
            <person name="Schleper C."/>
            <person name="Watanabe Y."/>
            <person name="Sugahara J."/>
            <person name="Preston C."/>
            <person name="de la Torre J."/>
            <person name="Richardson P.M."/>
            <person name="DeLong E.F."/>
        </authorList>
    </citation>
    <scope>NUCLEOTIDE SEQUENCE [LARGE SCALE GENOMIC DNA]</scope>
    <source>
        <strain evidence="2">A</strain>
    </source>
</reference>